<dbReference type="Proteomes" id="UP000002063">
    <property type="component" value="Chromosome"/>
</dbReference>
<dbReference type="EMBL" id="CP001787">
    <property type="protein sequence ID" value="ACX73005.1"/>
    <property type="molecule type" value="Genomic_DNA"/>
</dbReference>
<keyword evidence="16" id="KW-1185">Reference proteome</keyword>
<dbReference type="Pfam" id="PF01966">
    <property type="entry name" value="HD"/>
    <property type="match status" value="1"/>
</dbReference>
<evidence type="ECO:0000256" key="8">
    <source>
        <dbReference type="ARBA" id="ARBA00022801"/>
    </source>
</evidence>
<dbReference type="InterPro" id="IPR000160">
    <property type="entry name" value="GGDEF_dom"/>
</dbReference>
<dbReference type="InterPro" id="IPR013408">
    <property type="entry name" value="Cas10/Csm1"/>
</dbReference>
<dbReference type="Pfam" id="PF22335">
    <property type="entry name" value="Cas10-Cmr2_palm2"/>
    <property type="match status" value="1"/>
</dbReference>
<dbReference type="eggNOG" id="arCOG02666">
    <property type="taxonomic scope" value="Archaea"/>
</dbReference>
<keyword evidence="6" id="KW-0547">Nucleotide-binding</keyword>
<gene>
    <name evidence="15" type="ordered locus">Metvu_1147</name>
</gene>
<dbReference type="PROSITE" id="PS50887">
    <property type="entry name" value="GGDEF"/>
    <property type="match status" value="1"/>
</dbReference>
<dbReference type="PANTHER" id="PTHR36528:SF1">
    <property type="entry name" value="CRISPR SYSTEM SINGLE-STRAND-SPECIFIC DEOXYRIBONUCLEASE CAS10_CSM1 (SUBTYPE III-A)"/>
    <property type="match status" value="1"/>
</dbReference>
<evidence type="ECO:0000256" key="1">
    <source>
        <dbReference type="ARBA" id="ARBA00001968"/>
    </source>
</evidence>
<evidence type="ECO:0000256" key="7">
    <source>
        <dbReference type="ARBA" id="ARBA00022759"/>
    </source>
</evidence>
<feature type="domain" description="GGDEF" evidence="13">
    <location>
        <begin position="598"/>
        <end position="732"/>
    </location>
</feature>
<dbReference type="Gene3D" id="3.30.70.270">
    <property type="match status" value="1"/>
</dbReference>
<organism evidence="15 16">
    <name type="scientific">Methanocaldococcus vulcanius (strain ATCC 700851 / DSM 12094 / M7)</name>
    <name type="common">Methanococcus vulcanius</name>
    <dbReference type="NCBI Taxonomy" id="579137"/>
    <lineage>
        <taxon>Archaea</taxon>
        <taxon>Methanobacteriati</taxon>
        <taxon>Methanobacteriota</taxon>
        <taxon>Methanomada group</taxon>
        <taxon>Methanococci</taxon>
        <taxon>Methanococcales</taxon>
        <taxon>Methanocaldococcaceae</taxon>
        <taxon>Methanocaldococcus</taxon>
    </lineage>
</organism>
<dbReference type="KEGG" id="mvu:Metvu_1147"/>
<keyword evidence="9" id="KW-0269">Exonuclease</keyword>
<dbReference type="Pfam" id="PF18211">
    <property type="entry name" value="Csm1_B"/>
    <property type="match status" value="1"/>
</dbReference>
<dbReference type="SUPFAM" id="SSF109604">
    <property type="entry name" value="HD-domain/PDEase-like"/>
    <property type="match status" value="1"/>
</dbReference>
<evidence type="ECO:0000256" key="11">
    <source>
        <dbReference type="ARBA" id="ARBA00023118"/>
    </source>
</evidence>
<feature type="domain" description="HD" evidence="14">
    <location>
        <begin position="1"/>
        <end position="101"/>
    </location>
</feature>
<keyword evidence="5" id="KW-0540">Nuclease</keyword>
<dbReference type="NCBIfam" id="TIGR02578">
    <property type="entry name" value="cas_TM1811_Csm1"/>
    <property type="match status" value="1"/>
</dbReference>
<dbReference type="GO" id="GO:0004519">
    <property type="term" value="F:endonuclease activity"/>
    <property type="evidence" value="ECO:0007669"/>
    <property type="project" value="UniProtKB-KW"/>
</dbReference>
<evidence type="ECO:0000256" key="2">
    <source>
        <dbReference type="ARBA" id="ARBA00005700"/>
    </source>
</evidence>
<dbReference type="GeneID" id="8513486"/>
<evidence type="ECO:0000259" key="13">
    <source>
        <dbReference type="PROSITE" id="PS50887"/>
    </source>
</evidence>
<dbReference type="HOGENOM" id="CLU_017487_0_0_2"/>
<evidence type="ECO:0000313" key="16">
    <source>
        <dbReference type="Proteomes" id="UP000002063"/>
    </source>
</evidence>
<accession>C9RHF3</accession>
<proteinExistence type="inferred from homology"/>
<dbReference type="PANTHER" id="PTHR36528">
    <property type="entry name" value="CRISPR SYSTEM SINGLE-STRAND-SPECIFIC DEOXYRIBONUCLEASE CAS10/CSM1 (SUBTYPE III-A)"/>
    <property type="match status" value="1"/>
</dbReference>
<evidence type="ECO:0000256" key="3">
    <source>
        <dbReference type="ARBA" id="ARBA00014333"/>
    </source>
</evidence>
<dbReference type="GO" id="GO:0051607">
    <property type="term" value="P:defense response to virus"/>
    <property type="evidence" value="ECO:0007669"/>
    <property type="project" value="UniProtKB-KW"/>
</dbReference>
<dbReference type="InterPro" id="IPR043128">
    <property type="entry name" value="Rev_trsase/Diguanyl_cyclase"/>
</dbReference>
<protein>
    <recommendedName>
        <fullName evidence="3">CRISPR system single-strand-specific deoxyribonuclease Cas10/Csm1 (subtype III-A)</fullName>
    </recommendedName>
    <alternativeName>
        <fullName evidence="12">Cyclic oligoadenylate synthase</fullName>
    </alternativeName>
</protein>
<evidence type="ECO:0000256" key="12">
    <source>
        <dbReference type="ARBA" id="ARBA00032922"/>
    </source>
</evidence>
<evidence type="ECO:0000256" key="10">
    <source>
        <dbReference type="ARBA" id="ARBA00022840"/>
    </source>
</evidence>
<keyword evidence="10" id="KW-0067">ATP-binding</keyword>
<comment type="cofactor">
    <cofactor evidence="1">
        <name>a divalent metal cation</name>
        <dbReference type="ChEBI" id="CHEBI:60240"/>
    </cofactor>
</comment>
<dbReference type="CDD" id="cd09680">
    <property type="entry name" value="Cas10_III"/>
    <property type="match status" value="1"/>
</dbReference>
<evidence type="ECO:0000256" key="9">
    <source>
        <dbReference type="ARBA" id="ARBA00022839"/>
    </source>
</evidence>
<dbReference type="InterPro" id="IPR041062">
    <property type="entry name" value="Csm1_B"/>
</dbReference>
<name>C9RHF3_METVM</name>
<dbReference type="GO" id="GO:0016740">
    <property type="term" value="F:transferase activity"/>
    <property type="evidence" value="ECO:0007669"/>
    <property type="project" value="UniProtKB-KW"/>
</dbReference>
<evidence type="ECO:0000256" key="5">
    <source>
        <dbReference type="ARBA" id="ARBA00022722"/>
    </source>
</evidence>
<dbReference type="GO" id="GO:0005524">
    <property type="term" value="F:ATP binding"/>
    <property type="evidence" value="ECO:0007669"/>
    <property type="project" value="UniProtKB-KW"/>
</dbReference>
<dbReference type="PROSITE" id="PS51831">
    <property type="entry name" value="HD"/>
    <property type="match status" value="1"/>
</dbReference>
<dbReference type="GO" id="GO:0004527">
    <property type="term" value="F:exonuclease activity"/>
    <property type="evidence" value="ECO:0007669"/>
    <property type="project" value="UniProtKB-KW"/>
</dbReference>
<dbReference type="OrthoDB" id="57429at2157"/>
<comment type="similarity">
    <text evidence="2">Belongs to the CRISPR-associated Cas10/Csm1 family.</text>
</comment>
<keyword evidence="8" id="KW-0378">Hydrolase</keyword>
<dbReference type="STRING" id="579137.Metvu_1147"/>
<evidence type="ECO:0000256" key="4">
    <source>
        <dbReference type="ARBA" id="ARBA00022679"/>
    </source>
</evidence>
<dbReference type="Gene3D" id="1.10.3210.10">
    <property type="entry name" value="Hypothetical protein af1432"/>
    <property type="match status" value="1"/>
</dbReference>
<sequence length="905" mass="105493">MGNCDEYTALKIGALLHDIGKFVQRVDNQEIKSLKDKSKDKYGNIKHQSIGAVFIEKYYKNLGINEEIKNLIIEFVKNHHNSNIKTGLIGIIRLADWLSSAEREEIEEFKSEAGSKKEDQRLLSIFELIRLEEEDRKIIDKKLSEIYNNGGKYGLQPLAINSHTIFPYKSPNPSYEQLYEAFINELTNNKIDNFKKLYQLVQKYFWCVPSATNWKKYGGYLPDISLYDHLKTTCAIACCLYQIYKGNVESDAVLTDEMLKELLKRLPLDKNGLYDPELNKSWEKYTLFSLIHGDISGIQKFIFKISSKHAAKSLKGRSFYLDFLTEIFAKWICKELDLPITNILFYGGGHFYILSYKITEEKIEEFEKKINDLLYGMFNTDLYLTIAKVDIKPSEFLSQATSNFSYKWKEVADETITKKLKRFGYKIHEIFEVYNEGIDEKCKICGREITDTEYYLPYQDEKIKICKYCDSFVKLTNFLKECQKSKEIDFSKFKKKSIKSIEIPDLIKISDIPAISSIIKGINEKGRKIEGLGITFGDGDYFLTKYNLPKNVIDKEDNKIKEEGALEIPYKIWSIAFPIKDGEIIDFDELAEKSSGTKKIAILKMDVDNLGSIFTEGLGDRASISRLSTLSSMLTLFFTGYIPHLINKKYSEDIYLVYSGGDDTLIVGSWDKIWELAKEIRKEFKKFVCYNPEITLSAGVMIINPKFEFRKAADMAEKELEAGKHNIIYEKEDEEEKMDKNAITIFECPMNWDLEVFYDRDLWEKMKLLKNIGVLPEIYDKVLLSNEEMALNFNEDNLEKEFDRAIKKVGRKRLLHITQIVADRLGKIVKKEGENVVLNIPYYWRTLYYLRRNYSDSEEYVAFLKKYLKNKVLTFIKDDNKNLKIEFNDLKVSAKIVELKNRQER</sequence>
<keyword evidence="7" id="KW-0255">Endonuclease</keyword>
<dbReference type="InterPro" id="IPR052117">
    <property type="entry name" value="Cas10/Csm1_subtype-III-A"/>
</dbReference>
<reference evidence="15" key="1">
    <citation type="submission" date="2009-10" db="EMBL/GenBank/DDBJ databases">
        <title>Complete sequence of chromosome of Methanocaldococcus vulcanius M7.</title>
        <authorList>
            <consortium name="US DOE Joint Genome Institute"/>
            <person name="Lucas S."/>
            <person name="Copeland A."/>
            <person name="Lapidus A."/>
            <person name="Glavina del Rio T."/>
            <person name="Dalin E."/>
            <person name="Tice H."/>
            <person name="Bruce D."/>
            <person name="Goodwin L."/>
            <person name="Pitluck S."/>
            <person name="Lcollab F.I."/>
            <person name="Brettin T."/>
            <person name="Detter J.C."/>
            <person name="Han C."/>
            <person name="Tapia R."/>
            <person name="Kuske C.R."/>
            <person name="Schmutz J."/>
            <person name="Larimer F."/>
            <person name="Land M."/>
            <person name="Hauser L."/>
            <person name="Kyrpides N."/>
            <person name="Ovchinikova G."/>
            <person name="Sieprawska-Lupa M."/>
            <person name="Whitman W.B."/>
            <person name="Woyke T."/>
        </authorList>
    </citation>
    <scope>NUCLEOTIDE SEQUENCE [LARGE SCALE GENOMIC DNA]</scope>
    <source>
        <strain evidence="15">M7</strain>
    </source>
</reference>
<dbReference type="RefSeq" id="WP_015733225.1">
    <property type="nucleotide sequence ID" value="NC_013407.1"/>
</dbReference>
<evidence type="ECO:0000256" key="6">
    <source>
        <dbReference type="ARBA" id="ARBA00022741"/>
    </source>
</evidence>
<dbReference type="InterPro" id="IPR054767">
    <property type="entry name" value="Cas10-Cmr2_palm2"/>
</dbReference>
<dbReference type="InterPro" id="IPR006674">
    <property type="entry name" value="HD_domain"/>
</dbReference>
<dbReference type="AlphaFoldDB" id="C9RHF3"/>
<evidence type="ECO:0000259" key="14">
    <source>
        <dbReference type="PROSITE" id="PS51831"/>
    </source>
</evidence>
<keyword evidence="11" id="KW-0051">Antiviral defense</keyword>
<keyword evidence="4" id="KW-0808">Transferase</keyword>
<evidence type="ECO:0000313" key="15">
    <source>
        <dbReference type="EMBL" id="ACX73005.1"/>
    </source>
</evidence>